<evidence type="ECO:0000313" key="4">
    <source>
        <dbReference type="Proteomes" id="UP000065641"/>
    </source>
</evidence>
<dbReference type="EMBL" id="CP013189">
    <property type="protein sequence ID" value="ALO45842.1"/>
    <property type="molecule type" value="Genomic_DNA"/>
</dbReference>
<dbReference type="InterPro" id="IPR053135">
    <property type="entry name" value="AKR2_Oxidoreductase"/>
</dbReference>
<proteinExistence type="predicted"/>
<dbReference type="STRING" id="1249552.PS2015_1183"/>
<dbReference type="AlphaFoldDB" id="A0A0S2KD00"/>
<reference evidence="3 4" key="1">
    <citation type="submission" date="2015-11" db="EMBL/GenBank/DDBJ databases">
        <authorList>
            <person name="Zhang Y."/>
            <person name="Guo Z."/>
        </authorList>
    </citation>
    <scope>NUCLEOTIDE SEQUENCE [LARGE SCALE GENOMIC DNA]</scope>
    <source>
        <strain evidence="3 4">KCTC 32221</strain>
    </source>
</reference>
<dbReference type="KEGG" id="pspi:PS2015_1183"/>
<gene>
    <name evidence="3" type="ORF">PS2015_1183</name>
</gene>
<accession>A0A0S2KD00</accession>
<dbReference type="Proteomes" id="UP000065641">
    <property type="component" value="Chromosome"/>
</dbReference>
<dbReference type="InterPro" id="IPR023210">
    <property type="entry name" value="NADP_OxRdtase_dom"/>
</dbReference>
<evidence type="ECO:0000313" key="3">
    <source>
        <dbReference type="EMBL" id="ALO45842.1"/>
    </source>
</evidence>
<keyword evidence="4" id="KW-1185">Reference proteome</keyword>
<feature type="signal peptide" evidence="1">
    <location>
        <begin position="1"/>
        <end position="33"/>
    </location>
</feature>
<organism evidence="3 4">
    <name type="scientific">Pseudohongiella spirulinae</name>
    <dbReference type="NCBI Taxonomy" id="1249552"/>
    <lineage>
        <taxon>Bacteria</taxon>
        <taxon>Pseudomonadati</taxon>
        <taxon>Pseudomonadota</taxon>
        <taxon>Gammaproteobacteria</taxon>
        <taxon>Pseudomonadales</taxon>
        <taxon>Pseudohongiellaceae</taxon>
        <taxon>Pseudohongiella</taxon>
    </lineage>
</organism>
<dbReference type="Pfam" id="PF00248">
    <property type="entry name" value="Aldo_ket_red"/>
    <property type="match status" value="1"/>
</dbReference>
<protein>
    <submittedName>
        <fullName evidence="3">Oxidoreductase</fullName>
    </submittedName>
</protein>
<name>A0A0S2KD00_9GAMM</name>
<dbReference type="InterPro" id="IPR006311">
    <property type="entry name" value="TAT_signal"/>
</dbReference>
<keyword evidence="1" id="KW-0732">Signal</keyword>
<evidence type="ECO:0000256" key="1">
    <source>
        <dbReference type="SAM" id="SignalP"/>
    </source>
</evidence>
<feature type="chain" id="PRO_5006601506" evidence="1">
    <location>
        <begin position="34"/>
        <end position="321"/>
    </location>
</feature>
<dbReference type="RefSeq" id="WP_237113394.1">
    <property type="nucleotide sequence ID" value="NZ_CP013189.1"/>
</dbReference>
<feature type="domain" description="NADP-dependent oxidoreductase" evidence="2">
    <location>
        <begin position="53"/>
        <end position="307"/>
    </location>
</feature>
<dbReference type="PANTHER" id="PTHR43312">
    <property type="entry name" value="D-THREO-ALDOSE 1-DEHYDROGENASE"/>
    <property type="match status" value="1"/>
</dbReference>
<dbReference type="PATRIC" id="fig|1249552.3.peg.1188"/>
<sequence length="321" mass="34895" precursor="true">MSKSQGMSRRRFLGTSLGAAAALTLSPSFLALAQNAAPIMRAIPATGETIPAIGLGSSATFAQVARSEDISAVRAVMDRMHQLGGRVFDTAPSYGASEEVAGQIAQDLGINESLFWATKVNVAGRGGGSADPTAARNQLETSFQRIGKEVIDLIQVHNMGDPDTQLALLRELKEQGRVRYMGITTTFAEQYEHLIRVMNNEPLDFIGIDYAVDNRDVEDRILPLARDRGIAVLVYAPFGRTRLWARVGDRPVPDYAQEFDASTWGQFFLKFVLSHPAVTAATPSTSRPANMEDNIGGMLGRLPDAAMRRRMIETVDALPMV</sequence>
<dbReference type="SUPFAM" id="SSF51430">
    <property type="entry name" value="NAD(P)-linked oxidoreductase"/>
    <property type="match status" value="1"/>
</dbReference>
<dbReference type="PANTHER" id="PTHR43312:SF1">
    <property type="entry name" value="NADP-DEPENDENT OXIDOREDUCTASE DOMAIN-CONTAINING PROTEIN"/>
    <property type="match status" value="1"/>
</dbReference>
<dbReference type="InterPro" id="IPR036812">
    <property type="entry name" value="NAD(P)_OxRdtase_dom_sf"/>
</dbReference>
<dbReference type="Gene3D" id="3.20.20.100">
    <property type="entry name" value="NADP-dependent oxidoreductase domain"/>
    <property type="match status" value="1"/>
</dbReference>
<dbReference type="PROSITE" id="PS51318">
    <property type="entry name" value="TAT"/>
    <property type="match status" value="1"/>
</dbReference>
<dbReference type="CDD" id="cd19095">
    <property type="entry name" value="AKR_PA4992-like"/>
    <property type="match status" value="1"/>
</dbReference>
<evidence type="ECO:0000259" key="2">
    <source>
        <dbReference type="Pfam" id="PF00248"/>
    </source>
</evidence>